<dbReference type="PANTHER" id="PTHR24092">
    <property type="entry name" value="PROBABLE PHOSPHOLIPID-TRANSPORTING ATPASE"/>
    <property type="match status" value="1"/>
</dbReference>
<evidence type="ECO:0000256" key="1">
    <source>
        <dbReference type="SAM" id="MobiDB-lite"/>
    </source>
</evidence>
<dbReference type="Proteomes" id="UP000711488">
    <property type="component" value="Unassembled WGS sequence"/>
</dbReference>
<evidence type="ECO:0000313" key="3">
    <source>
        <dbReference type="EMBL" id="KAA0201427.1"/>
    </source>
</evidence>
<dbReference type="GO" id="GO:0005886">
    <property type="term" value="C:plasma membrane"/>
    <property type="evidence" value="ECO:0007669"/>
    <property type="project" value="TreeGrafter"/>
</dbReference>
<dbReference type="InterPro" id="IPR032631">
    <property type="entry name" value="P-type_ATPase_N"/>
</dbReference>
<dbReference type="OrthoDB" id="377733at2759"/>
<name>A0A6A0H8W0_HYAAZ</name>
<dbReference type="PANTHER" id="PTHR24092:SF218">
    <property type="entry name" value="PHOSPHOLIPID-TRANSPORTING ATPASE"/>
    <property type="match status" value="1"/>
</dbReference>
<accession>A0A6A0H8W0</accession>
<feature type="region of interest" description="Disordered" evidence="1">
    <location>
        <begin position="1"/>
        <end position="48"/>
    </location>
</feature>
<dbReference type="EMBL" id="JQDR03005438">
    <property type="protein sequence ID" value="KAA0201427.1"/>
    <property type="molecule type" value="Genomic_DNA"/>
</dbReference>
<feature type="compositionally biased region" description="Basic and acidic residues" evidence="1">
    <location>
        <begin position="163"/>
        <end position="172"/>
    </location>
</feature>
<organism evidence="3">
    <name type="scientific">Hyalella azteca</name>
    <name type="common">Amphipod</name>
    <dbReference type="NCBI Taxonomy" id="294128"/>
    <lineage>
        <taxon>Eukaryota</taxon>
        <taxon>Metazoa</taxon>
        <taxon>Ecdysozoa</taxon>
        <taxon>Arthropoda</taxon>
        <taxon>Crustacea</taxon>
        <taxon>Multicrustacea</taxon>
        <taxon>Malacostraca</taxon>
        <taxon>Eumalacostraca</taxon>
        <taxon>Peracarida</taxon>
        <taxon>Amphipoda</taxon>
        <taxon>Senticaudata</taxon>
        <taxon>Talitrida</taxon>
        <taxon>Talitroidea</taxon>
        <taxon>Hyalellidae</taxon>
        <taxon>Hyalella</taxon>
    </lineage>
</organism>
<comment type="caution">
    <text evidence="3">The sequence shown here is derived from an EMBL/GenBank/DDBJ whole genome shotgun (WGS) entry which is preliminary data.</text>
</comment>
<gene>
    <name evidence="3" type="ORF">HAZT_HAZT012221</name>
</gene>
<dbReference type="InterPro" id="IPR023298">
    <property type="entry name" value="ATPase_P-typ_TM_dom_sf"/>
</dbReference>
<evidence type="ECO:0000259" key="2">
    <source>
        <dbReference type="Pfam" id="PF16209"/>
    </source>
</evidence>
<dbReference type="GO" id="GO:0140326">
    <property type="term" value="F:ATPase-coupled intramembrane lipid transporter activity"/>
    <property type="evidence" value="ECO:0007669"/>
    <property type="project" value="TreeGrafter"/>
</dbReference>
<dbReference type="GO" id="GO:0045332">
    <property type="term" value="P:phospholipid translocation"/>
    <property type="evidence" value="ECO:0007669"/>
    <property type="project" value="TreeGrafter"/>
</dbReference>
<reference evidence="3" key="2">
    <citation type="journal article" date="2018" name="Environ. Sci. Technol.">
        <title>The Toxicogenome of Hyalella azteca: A Model for Sediment Ecotoxicology and Evolutionary Toxicology.</title>
        <authorList>
            <person name="Poynton H.C."/>
            <person name="Hasenbein S."/>
            <person name="Benoit J.B."/>
            <person name="Sepulveda M.S."/>
            <person name="Poelchau M.F."/>
            <person name="Hughes D.S.T."/>
            <person name="Murali S.C."/>
            <person name="Chen S."/>
            <person name="Glastad K.M."/>
            <person name="Goodisman M.A.D."/>
            <person name="Werren J.H."/>
            <person name="Vineis J.H."/>
            <person name="Bowen J.L."/>
            <person name="Friedrich M."/>
            <person name="Jones J."/>
            <person name="Robertson H.M."/>
            <person name="Feyereisen R."/>
            <person name="Mechler-Hickson A."/>
            <person name="Mathers N."/>
            <person name="Lee C.E."/>
            <person name="Colbourne J.K."/>
            <person name="Biales A."/>
            <person name="Johnston J.S."/>
            <person name="Wellborn G.A."/>
            <person name="Rosendale A.J."/>
            <person name="Cridge A.G."/>
            <person name="Munoz-Torres M.C."/>
            <person name="Bain P.A."/>
            <person name="Manny A.R."/>
            <person name="Major K.M."/>
            <person name="Lambert F.N."/>
            <person name="Vulpe C.D."/>
            <person name="Tuck P."/>
            <person name="Blalock B.J."/>
            <person name="Lin Y.Y."/>
            <person name="Smith M.E."/>
            <person name="Ochoa-Acuna H."/>
            <person name="Chen M.M."/>
            <person name="Childers C.P."/>
            <person name="Qu J."/>
            <person name="Dugan S."/>
            <person name="Lee S.L."/>
            <person name="Chao H."/>
            <person name="Dinh H."/>
            <person name="Han Y."/>
            <person name="Doddapaneni H."/>
            <person name="Worley K.C."/>
            <person name="Muzny D.M."/>
            <person name="Gibbs R.A."/>
            <person name="Richards S."/>
        </authorList>
    </citation>
    <scope>NUCLEOTIDE SEQUENCE</scope>
    <source>
        <strain evidence="3">HAZT.00-mixed</strain>
        <tissue evidence="3">Whole organism</tissue>
    </source>
</reference>
<reference evidence="3" key="3">
    <citation type="submission" date="2019-06" db="EMBL/GenBank/DDBJ databases">
        <authorList>
            <person name="Poynton C."/>
            <person name="Hasenbein S."/>
            <person name="Benoit J.B."/>
            <person name="Sepulveda M.S."/>
            <person name="Poelchau M.F."/>
            <person name="Murali S.C."/>
            <person name="Chen S."/>
            <person name="Glastad K.M."/>
            <person name="Werren J.H."/>
            <person name="Vineis J.H."/>
            <person name="Bowen J.L."/>
            <person name="Friedrich M."/>
            <person name="Jones J."/>
            <person name="Robertson H.M."/>
            <person name="Feyereisen R."/>
            <person name="Mechler-Hickson A."/>
            <person name="Mathers N."/>
            <person name="Lee C.E."/>
            <person name="Colbourne J.K."/>
            <person name="Biales A."/>
            <person name="Johnston J.S."/>
            <person name="Wellborn G.A."/>
            <person name="Rosendale A.J."/>
            <person name="Cridge A.G."/>
            <person name="Munoz-Torres M.C."/>
            <person name="Bain P.A."/>
            <person name="Manny A.R."/>
            <person name="Major K.M."/>
            <person name="Lambert F.N."/>
            <person name="Vulpe C.D."/>
            <person name="Tuck P."/>
            <person name="Blalock B.J."/>
            <person name="Lin Y.-Y."/>
            <person name="Smith M.E."/>
            <person name="Ochoa-Acuna H."/>
            <person name="Chen M.-J.M."/>
            <person name="Childers C.P."/>
            <person name="Qu J."/>
            <person name="Dugan S."/>
            <person name="Lee S.L."/>
            <person name="Chao H."/>
            <person name="Dinh H."/>
            <person name="Han Y."/>
            <person name="Doddapaneni H."/>
            <person name="Worley K.C."/>
            <person name="Muzny D.M."/>
            <person name="Gibbs R.A."/>
            <person name="Richards S."/>
        </authorList>
    </citation>
    <scope>NUCLEOTIDE SEQUENCE</scope>
    <source>
        <strain evidence="3">HAZT.00-mixed</strain>
        <tissue evidence="3">Whole organism</tissue>
    </source>
</reference>
<sequence length="346" mass="38110">MEAGNGVGADIPSSSGDIDPPGGRVGKAKRTHARSASHGGTVWSYEPSVPYSPFDTRRGKFTYLPSGEPQPTGNSPAVGGGWTHGAEAASTPPHKSVMAGVSPQQSILMNPSTEEVVSQKQGHVRTHHRTFSHGQTVDGVTGPHHRGHKRAGSRTDFILPAGHEQRERERRQAAAKPSLGRTSSFPLGGHKRNASKTESIYTIRENKMSLYQRLLSLVGRSLPAEQATRTVVVNHTLQPDNATNPNASHPSNRVTTTKYNLVTFIPKNLFEQFHRFANIYFLFIVLLNFVPSINAFAKEVAMLPLLFVLSVTALKDLFEDRRRYNSDKRVNNSSCRVYCRLVARLR</sequence>
<dbReference type="AlphaFoldDB" id="A0A6A0H8W0"/>
<feature type="region of interest" description="Disordered" evidence="1">
    <location>
        <begin position="162"/>
        <end position="193"/>
    </location>
</feature>
<reference evidence="3" key="1">
    <citation type="submission" date="2014-08" db="EMBL/GenBank/DDBJ databases">
        <authorList>
            <person name="Murali S."/>
            <person name="Richards S."/>
            <person name="Bandaranaike D."/>
            <person name="Bellair M."/>
            <person name="Blankenburg K."/>
            <person name="Chao H."/>
            <person name="Dinh H."/>
            <person name="Doddapaneni H."/>
            <person name="Dugan-Rocha S."/>
            <person name="Elkadiri S."/>
            <person name="Gnanaolivu R."/>
            <person name="Hughes D."/>
            <person name="Lee S."/>
            <person name="Li M."/>
            <person name="Ming W."/>
            <person name="Munidasa M."/>
            <person name="Muniz J."/>
            <person name="Nguyen L."/>
            <person name="Osuji N."/>
            <person name="Pu L.-L."/>
            <person name="Puazo M."/>
            <person name="Skinner E."/>
            <person name="Qu C."/>
            <person name="Quiroz J."/>
            <person name="Raj R."/>
            <person name="Weissenberger G."/>
            <person name="Xin Y."/>
            <person name="Zou X."/>
            <person name="Han Y."/>
            <person name="Worley K."/>
            <person name="Muzny D."/>
            <person name="Gibbs R."/>
        </authorList>
    </citation>
    <scope>NUCLEOTIDE SEQUENCE</scope>
    <source>
        <strain evidence="3">HAZT.00-mixed</strain>
        <tissue evidence="3">Whole organism</tissue>
    </source>
</reference>
<protein>
    <recommendedName>
        <fullName evidence="2">P-type ATPase N-terminal domain-containing protein</fullName>
    </recommendedName>
</protein>
<feature type="domain" description="P-type ATPase N-terminal" evidence="2">
    <location>
        <begin position="242"/>
        <end position="299"/>
    </location>
</feature>
<feature type="compositionally biased region" description="Basic residues" evidence="1">
    <location>
        <begin position="26"/>
        <end position="35"/>
    </location>
</feature>
<dbReference type="Pfam" id="PF16209">
    <property type="entry name" value="PhoLip_ATPase_N"/>
    <property type="match status" value="1"/>
</dbReference>
<dbReference type="SUPFAM" id="SSF81665">
    <property type="entry name" value="Calcium ATPase, transmembrane domain M"/>
    <property type="match status" value="1"/>
</dbReference>
<proteinExistence type="predicted"/>